<dbReference type="EMBL" id="BARS01019310">
    <property type="protein sequence ID" value="GAF89463.1"/>
    <property type="molecule type" value="Genomic_DNA"/>
</dbReference>
<gene>
    <name evidence="2" type="ORF">S01H1_31312</name>
</gene>
<dbReference type="SUPFAM" id="SSF103378">
    <property type="entry name" value="2-methylcitrate dehydratase PrpD"/>
    <property type="match status" value="1"/>
</dbReference>
<protein>
    <recommendedName>
        <fullName evidence="1">MmgE/PrpD C-terminal domain-containing protein</fullName>
    </recommendedName>
</protein>
<dbReference type="InterPro" id="IPR005656">
    <property type="entry name" value="MmgE_PrpD"/>
</dbReference>
<dbReference type="Gene3D" id="3.30.1330.120">
    <property type="entry name" value="2-methylcitrate dehydratase PrpD"/>
    <property type="match status" value="1"/>
</dbReference>
<dbReference type="InterPro" id="IPR036148">
    <property type="entry name" value="MmgE/PrpD_sf"/>
</dbReference>
<feature type="domain" description="MmgE/PrpD C-terminal" evidence="1">
    <location>
        <begin position="48"/>
        <end position="163"/>
    </location>
</feature>
<evidence type="ECO:0000259" key="1">
    <source>
        <dbReference type="Pfam" id="PF19305"/>
    </source>
</evidence>
<dbReference type="InterPro" id="IPR042188">
    <property type="entry name" value="MmgE/PrpD_sf_2"/>
</dbReference>
<dbReference type="PANTHER" id="PTHR16943">
    <property type="entry name" value="2-METHYLCITRATE DEHYDRATASE-RELATED"/>
    <property type="match status" value="1"/>
</dbReference>
<comment type="caution">
    <text evidence="2">The sequence shown here is derived from an EMBL/GenBank/DDBJ whole genome shotgun (WGS) entry which is preliminary data.</text>
</comment>
<dbReference type="InterPro" id="IPR045337">
    <property type="entry name" value="MmgE_PrpD_C"/>
</dbReference>
<accession>X0T7M2</accession>
<evidence type="ECO:0000313" key="2">
    <source>
        <dbReference type="EMBL" id="GAF89463.1"/>
    </source>
</evidence>
<proteinExistence type="predicted"/>
<dbReference type="PANTHER" id="PTHR16943:SF8">
    <property type="entry name" value="2-METHYLCITRATE DEHYDRATASE"/>
    <property type="match status" value="1"/>
</dbReference>
<organism evidence="2">
    <name type="scientific">marine sediment metagenome</name>
    <dbReference type="NCBI Taxonomy" id="412755"/>
    <lineage>
        <taxon>unclassified sequences</taxon>
        <taxon>metagenomes</taxon>
        <taxon>ecological metagenomes</taxon>
    </lineage>
</organism>
<reference evidence="2" key="1">
    <citation type="journal article" date="2014" name="Front. Microbiol.">
        <title>High frequency of phylogenetically diverse reductive dehalogenase-homologous genes in deep subseafloor sedimentary metagenomes.</title>
        <authorList>
            <person name="Kawai M."/>
            <person name="Futagami T."/>
            <person name="Toyoda A."/>
            <person name="Takaki Y."/>
            <person name="Nishi S."/>
            <person name="Hori S."/>
            <person name="Arai W."/>
            <person name="Tsubouchi T."/>
            <person name="Morono Y."/>
            <person name="Uchiyama I."/>
            <person name="Ito T."/>
            <person name="Fujiyama A."/>
            <person name="Inagaki F."/>
            <person name="Takami H."/>
        </authorList>
    </citation>
    <scope>NUCLEOTIDE SEQUENCE</scope>
    <source>
        <strain evidence="2">Expedition CK06-06</strain>
    </source>
</reference>
<dbReference type="AlphaFoldDB" id="X0T7M2"/>
<dbReference type="Pfam" id="PF19305">
    <property type="entry name" value="MmgE_PrpD_C"/>
    <property type="match status" value="1"/>
</dbReference>
<name>X0T7M2_9ZZZZ</name>
<dbReference type="GO" id="GO:0016829">
    <property type="term" value="F:lyase activity"/>
    <property type="evidence" value="ECO:0007669"/>
    <property type="project" value="InterPro"/>
</dbReference>
<sequence>MTGVTAALLARNGFTGAPALTLESSEVAEIWADLGRKWLISGQNFKRYAVCHWAQPAIAGTLALQQAHGFPLEVIKQIRVFTFHEATRLACRHPQTTEEAQYSLPFPVAAALVYHELGLEELSGASLNDPLVLSLSDRVELVEEPAFNIRFPVEQLARVQIETIEGAIF</sequence>
<feature type="non-terminal residue" evidence="2">
    <location>
        <position position="169"/>
    </location>
</feature>